<evidence type="ECO:0000313" key="2">
    <source>
        <dbReference type="EMBL" id="CAD8964246.1"/>
    </source>
</evidence>
<feature type="transmembrane region" description="Helical" evidence="1">
    <location>
        <begin position="17"/>
        <end position="36"/>
    </location>
</feature>
<gene>
    <name evidence="2" type="ORF">HAND00432_LOCUS16726</name>
</gene>
<organism evidence="2">
    <name type="scientific">Hemiselmis andersenii</name>
    <name type="common">Cryptophyte alga</name>
    <dbReference type="NCBI Taxonomy" id="464988"/>
    <lineage>
        <taxon>Eukaryota</taxon>
        <taxon>Cryptophyceae</taxon>
        <taxon>Cryptomonadales</taxon>
        <taxon>Hemiselmidaceae</taxon>
        <taxon>Hemiselmis</taxon>
    </lineage>
</organism>
<name>A0A7S1H321_HEMAN</name>
<dbReference type="AlphaFoldDB" id="A0A7S1H321"/>
<accession>A0A7S1H321</accession>
<keyword evidence="1" id="KW-1133">Transmembrane helix</keyword>
<keyword evidence="1" id="KW-0812">Transmembrane</keyword>
<evidence type="ECO:0000256" key="1">
    <source>
        <dbReference type="SAM" id="Phobius"/>
    </source>
</evidence>
<proteinExistence type="predicted"/>
<keyword evidence="1" id="KW-0472">Membrane</keyword>
<reference evidence="2" key="1">
    <citation type="submission" date="2021-01" db="EMBL/GenBank/DDBJ databases">
        <authorList>
            <person name="Corre E."/>
            <person name="Pelletier E."/>
            <person name="Niang G."/>
            <person name="Scheremetjew M."/>
            <person name="Finn R."/>
            <person name="Kale V."/>
            <person name="Holt S."/>
            <person name="Cochrane G."/>
            <person name="Meng A."/>
            <person name="Brown T."/>
            <person name="Cohen L."/>
        </authorList>
    </citation>
    <scope>NUCLEOTIDE SEQUENCE</scope>
    <source>
        <strain evidence="2">CCMP644</strain>
    </source>
</reference>
<protein>
    <submittedName>
        <fullName evidence="2">Uncharacterized protein</fullName>
    </submittedName>
</protein>
<dbReference type="EMBL" id="HBFX01027649">
    <property type="protein sequence ID" value="CAD8964246.1"/>
    <property type="molecule type" value="Transcribed_RNA"/>
</dbReference>
<sequence>MAGVKGVAEFFASHGSAITAALGISSVIAVGSWSLSSMRKDIELNKKDIEMHAMRHQKDIEANQKDIEATALRLERDRARELLSLTYTEEMKSFRDALAAKSLMVLAIRAGAAVPATVLQQSLLCADSI</sequence>